<evidence type="ECO:0000259" key="7">
    <source>
        <dbReference type="Pfam" id="PF04542"/>
    </source>
</evidence>
<sequence>MQVSVNLSTAKMSKVVDITQYQNSNEQIILRCKRGDRKAQYEIYKLYAKAMYNVCLRITGDTLEAEDVLQEAFLIAFEKIETYRNEAAFGAWLKKIVVNAALNQVRKRRFQFADIDSNEDYEDESPHEAIATEEMSYQAEQIRKAIAQLPDGFRIVFSLYLLEGYDHQEIAEILGISVSTSKSQYNRAKKKLQEILKK</sequence>
<dbReference type="PANTHER" id="PTHR43133:SF46">
    <property type="entry name" value="RNA POLYMERASE SIGMA-70 FACTOR ECF SUBFAMILY"/>
    <property type="match status" value="1"/>
</dbReference>
<dbReference type="EMBL" id="FONY01000002">
    <property type="protein sequence ID" value="SFE50232.1"/>
    <property type="molecule type" value="Genomic_DNA"/>
</dbReference>
<dbReference type="Proteomes" id="UP000199513">
    <property type="component" value="Unassembled WGS sequence"/>
</dbReference>
<keyword evidence="5 6" id="KW-0804">Transcription</keyword>
<evidence type="ECO:0000256" key="5">
    <source>
        <dbReference type="ARBA" id="ARBA00023163"/>
    </source>
</evidence>
<feature type="domain" description="RNA polymerase sigma factor 70 region 4 type 2" evidence="8">
    <location>
        <begin position="140"/>
        <end position="192"/>
    </location>
</feature>
<dbReference type="InterPro" id="IPR013325">
    <property type="entry name" value="RNA_pol_sigma_r2"/>
</dbReference>
<protein>
    <recommendedName>
        <fullName evidence="6">RNA polymerase sigma factor</fullName>
    </recommendedName>
</protein>
<evidence type="ECO:0000313" key="9">
    <source>
        <dbReference type="EMBL" id="SFE50232.1"/>
    </source>
</evidence>
<keyword evidence="4 6" id="KW-0238">DNA-binding</keyword>
<dbReference type="Pfam" id="PF04542">
    <property type="entry name" value="Sigma70_r2"/>
    <property type="match status" value="1"/>
</dbReference>
<organism evidence="9 10">
    <name type="scientific">Thermoflexibacter ruber</name>
    <dbReference type="NCBI Taxonomy" id="1003"/>
    <lineage>
        <taxon>Bacteria</taxon>
        <taxon>Pseudomonadati</taxon>
        <taxon>Bacteroidota</taxon>
        <taxon>Cytophagia</taxon>
        <taxon>Cytophagales</taxon>
        <taxon>Thermoflexibacteraceae</taxon>
        <taxon>Thermoflexibacter</taxon>
    </lineage>
</organism>
<comment type="similarity">
    <text evidence="1 6">Belongs to the sigma-70 factor family. ECF subfamily.</text>
</comment>
<dbReference type="InterPro" id="IPR007627">
    <property type="entry name" value="RNA_pol_sigma70_r2"/>
</dbReference>
<dbReference type="InterPro" id="IPR013249">
    <property type="entry name" value="RNA_pol_sigma70_r4_t2"/>
</dbReference>
<proteinExistence type="inferred from homology"/>
<name>A0A1I2B221_9BACT</name>
<evidence type="ECO:0000256" key="1">
    <source>
        <dbReference type="ARBA" id="ARBA00010641"/>
    </source>
</evidence>
<reference evidence="9 10" key="1">
    <citation type="submission" date="2016-10" db="EMBL/GenBank/DDBJ databases">
        <authorList>
            <person name="de Groot N.N."/>
        </authorList>
    </citation>
    <scope>NUCLEOTIDE SEQUENCE [LARGE SCALE GENOMIC DNA]</scope>
    <source>
        <strain>GEY</strain>
        <strain evidence="10">DSM 9560</strain>
    </source>
</reference>
<evidence type="ECO:0000259" key="8">
    <source>
        <dbReference type="Pfam" id="PF08281"/>
    </source>
</evidence>
<dbReference type="RefSeq" id="WP_245763959.1">
    <property type="nucleotide sequence ID" value="NZ_FONY01000002.1"/>
</dbReference>
<evidence type="ECO:0000256" key="3">
    <source>
        <dbReference type="ARBA" id="ARBA00023082"/>
    </source>
</evidence>
<dbReference type="NCBIfam" id="TIGR02937">
    <property type="entry name" value="sigma70-ECF"/>
    <property type="match status" value="1"/>
</dbReference>
<dbReference type="GO" id="GO:0016987">
    <property type="term" value="F:sigma factor activity"/>
    <property type="evidence" value="ECO:0007669"/>
    <property type="project" value="UniProtKB-KW"/>
</dbReference>
<evidence type="ECO:0000256" key="6">
    <source>
        <dbReference type="RuleBase" id="RU000716"/>
    </source>
</evidence>
<feature type="domain" description="RNA polymerase sigma-70 region 2" evidence="7">
    <location>
        <begin position="44"/>
        <end position="109"/>
    </location>
</feature>
<dbReference type="Gene3D" id="1.10.1740.10">
    <property type="match status" value="1"/>
</dbReference>
<dbReference type="GO" id="GO:0003677">
    <property type="term" value="F:DNA binding"/>
    <property type="evidence" value="ECO:0007669"/>
    <property type="project" value="UniProtKB-KW"/>
</dbReference>
<dbReference type="InterPro" id="IPR000838">
    <property type="entry name" value="RNA_pol_sigma70_ECF_CS"/>
</dbReference>
<dbReference type="GO" id="GO:0006352">
    <property type="term" value="P:DNA-templated transcription initiation"/>
    <property type="evidence" value="ECO:0007669"/>
    <property type="project" value="InterPro"/>
</dbReference>
<dbReference type="Pfam" id="PF08281">
    <property type="entry name" value="Sigma70_r4_2"/>
    <property type="match status" value="1"/>
</dbReference>
<keyword evidence="2 6" id="KW-0805">Transcription regulation</keyword>
<dbReference type="InterPro" id="IPR039425">
    <property type="entry name" value="RNA_pol_sigma-70-like"/>
</dbReference>
<dbReference type="PROSITE" id="PS01063">
    <property type="entry name" value="SIGMA70_ECF"/>
    <property type="match status" value="1"/>
</dbReference>
<gene>
    <name evidence="9" type="ORF">SAMN04488541_1002107</name>
</gene>
<evidence type="ECO:0000256" key="4">
    <source>
        <dbReference type="ARBA" id="ARBA00023125"/>
    </source>
</evidence>
<dbReference type="SUPFAM" id="SSF88659">
    <property type="entry name" value="Sigma3 and sigma4 domains of RNA polymerase sigma factors"/>
    <property type="match status" value="1"/>
</dbReference>
<dbReference type="SUPFAM" id="SSF88946">
    <property type="entry name" value="Sigma2 domain of RNA polymerase sigma factors"/>
    <property type="match status" value="1"/>
</dbReference>
<evidence type="ECO:0000313" key="10">
    <source>
        <dbReference type="Proteomes" id="UP000199513"/>
    </source>
</evidence>
<dbReference type="PANTHER" id="PTHR43133">
    <property type="entry name" value="RNA POLYMERASE ECF-TYPE SIGMA FACTO"/>
    <property type="match status" value="1"/>
</dbReference>
<dbReference type="AlphaFoldDB" id="A0A1I2B221"/>
<keyword evidence="3 6" id="KW-0731">Sigma factor</keyword>
<dbReference type="Gene3D" id="1.10.10.10">
    <property type="entry name" value="Winged helix-like DNA-binding domain superfamily/Winged helix DNA-binding domain"/>
    <property type="match status" value="1"/>
</dbReference>
<dbReference type="InterPro" id="IPR036388">
    <property type="entry name" value="WH-like_DNA-bd_sf"/>
</dbReference>
<dbReference type="InterPro" id="IPR014284">
    <property type="entry name" value="RNA_pol_sigma-70_dom"/>
</dbReference>
<accession>A0A1I2B221</accession>
<keyword evidence="10" id="KW-1185">Reference proteome</keyword>
<dbReference type="InterPro" id="IPR013324">
    <property type="entry name" value="RNA_pol_sigma_r3/r4-like"/>
</dbReference>
<dbReference type="CDD" id="cd06171">
    <property type="entry name" value="Sigma70_r4"/>
    <property type="match status" value="1"/>
</dbReference>
<dbReference type="STRING" id="1003.SAMN04488541_1002107"/>
<evidence type="ECO:0000256" key="2">
    <source>
        <dbReference type="ARBA" id="ARBA00023015"/>
    </source>
</evidence>